<dbReference type="OrthoDB" id="5954308at2759"/>
<accession>A0A8H7TKC5</accession>
<proteinExistence type="inferred from homology"/>
<keyword evidence="3 6" id="KW-1133">Transmembrane helix</keyword>
<evidence type="ECO:0000256" key="5">
    <source>
        <dbReference type="ARBA" id="ARBA00034313"/>
    </source>
</evidence>
<protein>
    <recommendedName>
        <fullName evidence="9">DUF1772-domain-containing protein</fullName>
    </recommendedName>
</protein>
<keyword evidence="2 6" id="KW-0812">Transmembrane</keyword>
<comment type="subcellular location">
    <subcellularLocation>
        <location evidence="1">Membrane</location>
        <topology evidence="1">Multi-pass membrane protein</topology>
    </subcellularLocation>
</comment>
<dbReference type="GO" id="GO:0016020">
    <property type="term" value="C:membrane"/>
    <property type="evidence" value="ECO:0007669"/>
    <property type="project" value="UniProtKB-SubCell"/>
</dbReference>
<dbReference type="EMBL" id="JAFJYH010000070">
    <property type="protein sequence ID" value="KAG4421147.1"/>
    <property type="molecule type" value="Genomic_DNA"/>
</dbReference>
<feature type="transmembrane region" description="Helical" evidence="6">
    <location>
        <begin position="109"/>
        <end position="130"/>
    </location>
</feature>
<evidence type="ECO:0000256" key="4">
    <source>
        <dbReference type="ARBA" id="ARBA00023136"/>
    </source>
</evidence>
<organism evidence="7 8">
    <name type="scientific">Cadophora malorum</name>
    <dbReference type="NCBI Taxonomy" id="108018"/>
    <lineage>
        <taxon>Eukaryota</taxon>
        <taxon>Fungi</taxon>
        <taxon>Dikarya</taxon>
        <taxon>Ascomycota</taxon>
        <taxon>Pezizomycotina</taxon>
        <taxon>Leotiomycetes</taxon>
        <taxon>Helotiales</taxon>
        <taxon>Ploettnerulaceae</taxon>
        <taxon>Cadophora</taxon>
    </lineage>
</organism>
<dbReference type="AlphaFoldDB" id="A0A8H7TKC5"/>
<dbReference type="InterPro" id="IPR013901">
    <property type="entry name" value="Anthrone_oxy"/>
</dbReference>
<name>A0A8H7TKC5_9HELO</name>
<evidence type="ECO:0000256" key="2">
    <source>
        <dbReference type="ARBA" id="ARBA00022692"/>
    </source>
</evidence>
<dbReference type="Pfam" id="PF08592">
    <property type="entry name" value="Anthrone_oxy"/>
    <property type="match status" value="1"/>
</dbReference>
<sequence length="192" mass="20236">MATTWTSIRIAQVIGFGGAAWLSGNIASLSLITIPTLLNSHTQSISSSPSSTSPTLSPLTLSKQWRQTYELGKSQNRPISLVIASSFAFLAYKARSTPLSSISSPRNAVMLYGLAAVLTMGIAPFTMLVMSGTNERLIGLSEGKGDGVRGKEKEDVQGREVRGLLEGWSRLNGVRSLLPLAGGLVGVFAALA</sequence>
<evidence type="ECO:0000256" key="3">
    <source>
        <dbReference type="ARBA" id="ARBA00022989"/>
    </source>
</evidence>
<dbReference type="Proteomes" id="UP000664132">
    <property type="component" value="Unassembled WGS sequence"/>
</dbReference>
<comment type="similarity">
    <text evidence="5">Belongs to the anthrone oxygenase family.</text>
</comment>
<keyword evidence="4 6" id="KW-0472">Membrane</keyword>
<reference evidence="7" key="1">
    <citation type="submission" date="2021-02" db="EMBL/GenBank/DDBJ databases">
        <title>Genome sequence Cadophora malorum strain M34.</title>
        <authorList>
            <person name="Stefanovic E."/>
            <person name="Vu D."/>
            <person name="Scully C."/>
            <person name="Dijksterhuis J."/>
            <person name="Roader J."/>
            <person name="Houbraken J."/>
        </authorList>
    </citation>
    <scope>NUCLEOTIDE SEQUENCE</scope>
    <source>
        <strain evidence="7">M34</strain>
    </source>
</reference>
<keyword evidence="8" id="KW-1185">Reference proteome</keyword>
<evidence type="ECO:0000256" key="1">
    <source>
        <dbReference type="ARBA" id="ARBA00004141"/>
    </source>
</evidence>
<dbReference type="PANTHER" id="PTHR35042">
    <property type="entry name" value="ANTHRONE OXYGENASE ENCC"/>
    <property type="match status" value="1"/>
</dbReference>
<comment type="caution">
    <text evidence="7">The sequence shown here is derived from an EMBL/GenBank/DDBJ whole genome shotgun (WGS) entry which is preliminary data.</text>
</comment>
<evidence type="ECO:0000256" key="6">
    <source>
        <dbReference type="SAM" id="Phobius"/>
    </source>
</evidence>
<gene>
    <name evidence="7" type="ORF">IFR04_005667</name>
</gene>
<dbReference type="PANTHER" id="PTHR35042:SF1">
    <property type="entry name" value="DUF1772-DOMAIN-CONTAINING PROTEIN"/>
    <property type="match status" value="1"/>
</dbReference>
<evidence type="ECO:0000313" key="7">
    <source>
        <dbReference type="EMBL" id="KAG4421147.1"/>
    </source>
</evidence>
<evidence type="ECO:0000313" key="8">
    <source>
        <dbReference type="Proteomes" id="UP000664132"/>
    </source>
</evidence>
<evidence type="ECO:0008006" key="9">
    <source>
        <dbReference type="Google" id="ProtNLM"/>
    </source>
</evidence>